<gene>
    <name evidence="3" type="ORF">GCM10022229_15600</name>
</gene>
<evidence type="ECO:0008006" key="5">
    <source>
        <dbReference type="Google" id="ProtNLM"/>
    </source>
</evidence>
<feature type="region of interest" description="Disordered" evidence="1">
    <location>
        <begin position="30"/>
        <end position="50"/>
    </location>
</feature>
<dbReference type="SUPFAM" id="SSF82171">
    <property type="entry name" value="DPP6 N-terminal domain-like"/>
    <property type="match status" value="1"/>
</dbReference>
<protein>
    <recommendedName>
        <fullName evidence="5">Oligogalacturonate lyase domain-containing protein</fullName>
    </recommendedName>
</protein>
<reference evidence="4" key="1">
    <citation type="journal article" date="2019" name="Int. J. Syst. Evol. Microbiol.">
        <title>The Global Catalogue of Microorganisms (GCM) 10K type strain sequencing project: providing services to taxonomists for standard genome sequencing and annotation.</title>
        <authorList>
            <consortium name="The Broad Institute Genomics Platform"/>
            <consortium name="The Broad Institute Genome Sequencing Center for Infectious Disease"/>
            <person name="Wu L."/>
            <person name="Ma J."/>
        </authorList>
    </citation>
    <scope>NUCLEOTIDE SEQUENCE [LARGE SCALE GENOMIC DNA]</scope>
    <source>
        <strain evidence="4">JCM 16916</strain>
    </source>
</reference>
<evidence type="ECO:0000256" key="1">
    <source>
        <dbReference type="SAM" id="MobiDB-lite"/>
    </source>
</evidence>
<feature type="chain" id="PRO_5046930690" description="Oligogalacturonate lyase domain-containing protein" evidence="2">
    <location>
        <begin position="21"/>
        <end position="441"/>
    </location>
</feature>
<keyword evidence="2" id="KW-0732">Signal</keyword>
<dbReference type="Proteomes" id="UP001501727">
    <property type="component" value="Unassembled WGS sequence"/>
</dbReference>
<evidence type="ECO:0000313" key="3">
    <source>
        <dbReference type="EMBL" id="GAA3922652.1"/>
    </source>
</evidence>
<name>A0ABP7MGU4_9GAMM</name>
<evidence type="ECO:0000313" key="4">
    <source>
        <dbReference type="Proteomes" id="UP001501727"/>
    </source>
</evidence>
<evidence type="ECO:0000256" key="2">
    <source>
        <dbReference type="SAM" id="SignalP"/>
    </source>
</evidence>
<feature type="signal peptide" evidence="2">
    <location>
        <begin position="1"/>
        <end position="20"/>
    </location>
</feature>
<organism evidence="3 4">
    <name type="scientific">Luteimonas lutimaris</name>
    <dbReference type="NCBI Taxonomy" id="698645"/>
    <lineage>
        <taxon>Bacteria</taxon>
        <taxon>Pseudomonadati</taxon>
        <taxon>Pseudomonadota</taxon>
        <taxon>Gammaproteobacteria</taxon>
        <taxon>Lysobacterales</taxon>
        <taxon>Lysobacteraceae</taxon>
        <taxon>Luteimonas</taxon>
    </lineage>
</organism>
<dbReference type="EMBL" id="BAAAZU010000006">
    <property type="protein sequence ID" value="GAA3922652.1"/>
    <property type="molecule type" value="Genomic_DNA"/>
</dbReference>
<accession>A0ABP7MGU4</accession>
<sequence>MRWLAAGCVLLVVAAATVHATWPRAQEQAAADGAVAVPSPEVTEPDTTAASDAAVGDAGFTFLRDRTLLTAEYGKLPALREERVQAGTGARIRRVSAGGLVVYSRYTPVSFDNRLIVIHGEDSTSARIEELATGKVVRRLPKIGEVNEIRWHYGDDAPSRFYYVRDMQFRQMDAITGKDELVHDFSADAPNGDQLFTDVEGDSSDDSRYWCWMVRREVPEGSYPVELLVSYDRVTGTVATADAARLGRSEMGRPNTIESSPLGTACVVHWPDDEGRPQAWRRDFSAMIRPVAVDATHSGWIVDDEGDEWFVSQNNRNDWIEAVSLRSGRVRRLLHHGDLGWDNGMHFSKSYAARGWLLLSTCSPGNAEWGENQLVMLGLDGRILRIAHTHNAYPGDDAYRNEAAAALSHDGRSVYWTGNWGDGNRRRDVYAIDLPSQWWKR</sequence>
<comment type="caution">
    <text evidence="3">The sequence shown here is derived from an EMBL/GenBank/DDBJ whole genome shotgun (WGS) entry which is preliminary data.</text>
</comment>
<keyword evidence="4" id="KW-1185">Reference proteome</keyword>
<proteinExistence type="predicted"/>